<dbReference type="STRING" id="1367847.JCM7686_2188"/>
<evidence type="ECO:0000313" key="2">
    <source>
        <dbReference type="EMBL" id="AGT09267.1"/>
    </source>
</evidence>
<dbReference type="InterPro" id="IPR040788">
    <property type="entry name" value="HEPN_MAE_28990"/>
</dbReference>
<dbReference type="AlphaFoldDB" id="S5XVI0"/>
<evidence type="ECO:0000313" key="3">
    <source>
        <dbReference type="Proteomes" id="UP000015480"/>
    </source>
</evidence>
<dbReference type="HOGENOM" id="CLU_1342187_0_0_5"/>
<proteinExistence type="predicted"/>
<evidence type="ECO:0000259" key="1">
    <source>
        <dbReference type="Pfam" id="PF18737"/>
    </source>
</evidence>
<dbReference type="Proteomes" id="UP000015480">
    <property type="component" value="Chromosome"/>
</dbReference>
<accession>S5XVI0</accession>
<protein>
    <recommendedName>
        <fullName evidence="1">MAE-28990/MAE-18760-like HEPN domain-containing protein</fullName>
    </recommendedName>
</protein>
<feature type="domain" description="MAE-28990/MAE-18760-like HEPN" evidence="1">
    <location>
        <begin position="12"/>
        <end position="193"/>
    </location>
</feature>
<dbReference type="KEGG" id="pami:JCM7686_2188"/>
<keyword evidence="3" id="KW-1185">Reference proteome</keyword>
<name>S5XVI0_PARAH</name>
<gene>
    <name evidence="2" type="ORF">JCM7686_2188</name>
</gene>
<organism evidence="2 3">
    <name type="scientific">Paracoccus aminophilus JCM 7686</name>
    <dbReference type="NCBI Taxonomy" id="1367847"/>
    <lineage>
        <taxon>Bacteria</taxon>
        <taxon>Pseudomonadati</taxon>
        <taxon>Pseudomonadota</taxon>
        <taxon>Alphaproteobacteria</taxon>
        <taxon>Rhodobacterales</taxon>
        <taxon>Paracoccaceae</taxon>
        <taxon>Paracoccus</taxon>
    </lineage>
</organism>
<reference evidence="2 3" key="1">
    <citation type="journal article" date="2014" name="BMC Genomics">
        <title>Architecture and functions of a multipartite genome of the methylotrophic bacterium Paracoccus aminophilus JCM 7686, containing primary and secondary chromids.</title>
        <authorList>
            <person name="Dziewit L."/>
            <person name="Czarnecki J."/>
            <person name="Wibberg D."/>
            <person name="Radlinska M."/>
            <person name="Mrozek P."/>
            <person name="Szymczak M."/>
            <person name="Schluter A."/>
            <person name="Puhler A."/>
            <person name="Bartosik D."/>
        </authorList>
    </citation>
    <scope>NUCLEOTIDE SEQUENCE [LARGE SCALE GENOMIC DNA]</scope>
    <source>
        <strain evidence="2">JCM 7686</strain>
    </source>
</reference>
<dbReference type="Pfam" id="PF18737">
    <property type="entry name" value="HEPN_MAE_28990"/>
    <property type="match status" value="1"/>
</dbReference>
<dbReference type="EMBL" id="CP006650">
    <property type="protein sequence ID" value="AGT09267.1"/>
    <property type="molecule type" value="Genomic_DNA"/>
</dbReference>
<sequence>MNIDELQLEIDRIRSWRKLELSQARAIAESRAGRAEEAYLCRSWAVMIYAHCDQAIKAVSRAYLDYLKVHPREGYDYRTAWLSFHGKEAIRHSSDARYLLCRPDVAEFRTDLIGGINQKAVIDTSNFSYPMLRFLSDWVVQCTFDHSLYRAFCSTLKEKRDAIAHGEEIFLRSVDDCISWHDPAISLLDGFSESALETALLHPA</sequence>